<keyword evidence="5" id="KW-0812">Transmembrane</keyword>
<accession>A0A1E8FFU7</accession>
<dbReference type="FunFam" id="3.30.70.270:FF:000001">
    <property type="entry name" value="Diguanylate cyclase domain protein"/>
    <property type="match status" value="1"/>
</dbReference>
<proteinExistence type="predicted"/>
<keyword evidence="5" id="KW-1133">Transmembrane helix</keyword>
<dbReference type="Pfam" id="PF13424">
    <property type="entry name" value="TPR_12"/>
    <property type="match status" value="1"/>
</dbReference>
<dbReference type="InterPro" id="IPR043128">
    <property type="entry name" value="Rev_trsase/Diguanyl_cyclase"/>
</dbReference>
<dbReference type="InterPro" id="IPR019734">
    <property type="entry name" value="TPR_rpt"/>
</dbReference>
<dbReference type="Gene3D" id="1.25.40.10">
    <property type="entry name" value="Tetratricopeptide repeat domain"/>
    <property type="match status" value="2"/>
</dbReference>
<feature type="repeat" description="TPR" evidence="4">
    <location>
        <begin position="308"/>
        <end position="341"/>
    </location>
</feature>
<dbReference type="STRING" id="1856405.BFC17_14670"/>
<organism evidence="7 8">
    <name type="scientific">Alteromonas lipolytica</name>
    <dbReference type="NCBI Taxonomy" id="1856405"/>
    <lineage>
        <taxon>Bacteria</taxon>
        <taxon>Pseudomonadati</taxon>
        <taxon>Pseudomonadota</taxon>
        <taxon>Gammaproteobacteria</taxon>
        <taxon>Alteromonadales</taxon>
        <taxon>Alteromonadaceae</taxon>
        <taxon>Alteromonas/Salinimonas group</taxon>
        <taxon>Alteromonas</taxon>
    </lineage>
</organism>
<dbReference type="PROSITE" id="PS50005">
    <property type="entry name" value="TPR"/>
    <property type="match status" value="3"/>
</dbReference>
<evidence type="ECO:0000259" key="6">
    <source>
        <dbReference type="PROSITE" id="PS50887"/>
    </source>
</evidence>
<dbReference type="SUPFAM" id="SSF48452">
    <property type="entry name" value="TPR-like"/>
    <property type="match status" value="2"/>
</dbReference>
<dbReference type="InterPro" id="IPR000160">
    <property type="entry name" value="GGDEF_dom"/>
</dbReference>
<keyword evidence="8" id="KW-1185">Reference proteome</keyword>
<dbReference type="Proteomes" id="UP000176037">
    <property type="component" value="Unassembled WGS sequence"/>
</dbReference>
<dbReference type="Pfam" id="PF00990">
    <property type="entry name" value="GGDEF"/>
    <property type="match status" value="1"/>
</dbReference>
<dbReference type="PROSITE" id="PS50887">
    <property type="entry name" value="GGDEF"/>
    <property type="match status" value="1"/>
</dbReference>
<evidence type="ECO:0000313" key="7">
    <source>
        <dbReference type="EMBL" id="OFI34815.1"/>
    </source>
</evidence>
<comment type="cofactor">
    <cofactor evidence="1">
        <name>Mg(2+)</name>
        <dbReference type="ChEBI" id="CHEBI:18420"/>
    </cofactor>
</comment>
<feature type="repeat" description="TPR" evidence="4">
    <location>
        <begin position="153"/>
        <end position="186"/>
    </location>
</feature>
<keyword evidence="4" id="KW-0802">TPR repeat</keyword>
<evidence type="ECO:0000256" key="5">
    <source>
        <dbReference type="SAM" id="Phobius"/>
    </source>
</evidence>
<evidence type="ECO:0000313" key="8">
    <source>
        <dbReference type="Proteomes" id="UP000176037"/>
    </source>
</evidence>
<dbReference type="InterPro" id="IPR011990">
    <property type="entry name" value="TPR-like_helical_dom_sf"/>
</dbReference>
<evidence type="ECO:0000256" key="3">
    <source>
        <dbReference type="ARBA" id="ARBA00034247"/>
    </source>
</evidence>
<comment type="caution">
    <text evidence="7">The sequence shown here is derived from an EMBL/GenBank/DDBJ whole genome shotgun (WGS) entry which is preliminary data.</text>
</comment>
<dbReference type="GO" id="GO:0052621">
    <property type="term" value="F:diguanylate cyclase activity"/>
    <property type="evidence" value="ECO:0007669"/>
    <property type="project" value="UniProtKB-EC"/>
</dbReference>
<dbReference type="PANTHER" id="PTHR45138:SF9">
    <property type="entry name" value="DIGUANYLATE CYCLASE DGCM-RELATED"/>
    <property type="match status" value="1"/>
</dbReference>
<dbReference type="CDD" id="cd01949">
    <property type="entry name" value="GGDEF"/>
    <property type="match status" value="1"/>
</dbReference>
<keyword evidence="5" id="KW-0472">Membrane</keyword>
<dbReference type="EMBL" id="MJIC01000010">
    <property type="protein sequence ID" value="OFI34815.1"/>
    <property type="molecule type" value="Genomic_DNA"/>
</dbReference>
<name>A0A1E8FFU7_9ALTE</name>
<dbReference type="Gene3D" id="3.30.70.270">
    <property type="match status" value="1"/>
</dbReference>
<dbReference type="InterPro" id="IPR050469">
    <property type="entry name" value="Diguanylate_Cyclase"/>
</dbReference>
<dbReference type="SMART" id="SM00028">
    <property type="entry name" value="TPR"/>
    <property type="match status" value="5"/>
</dbReference>
<dbReference type="Pfam" id="PF13432">
    <property type="entry name" value="TPR_16"/>
    <property type="match status" value="1"/>
</dbReference>
<sequence length="686" mass="77376">MLLAGLTGSLPPTGLILSSAYAAEAVSPAAFTSLTNQLHELLENKQYGELLTESERYFAQSLTPEQQAKLTLIELKALIKYKDKQGAEVAAAIANTKSRLDKLLVNLNQPTLQAELAYQQSQLAFYKGDYEQAEQYNQQALSFINGEETELASNAYYFLGASQARQGNFTEAVESMLTGLKITEDLGQPYSLRQLLGMGAMYNLLGDMQSAVKWTEKALDIATPGSSQMMTVKNNLASSLVESGRIEEGIVHMRDSIQIAETLGLNNFSAINNLGYTYMLVEKYDEALTYLNRAREYYQQNQIMPLQAMTLKNIGEVYSHKGDYQQAADYFAQSLAIYREHESVKPHLELYPVMIDNLTKLEQYKQALVLMQEYKALADETNSLESQKHINELTTRFEVELKEKELERLSLEQILHQESIAALENEQRIDQKINLMMDIIVASLTVTLGILLVLLRYRSRAHTKLKTKNEDITALNKQLTELARIDTLTGLYNRRYLTDFVNAETKRLMRKSPDTQAGEWLLIALDIDHFKQFNDKYGHAAGDIALVNFARQLQESARDSDFVIRWGGEEFLWLCKGMTLNDANSLYHRLTQRLSQHPLDMNGEFLPITCSAGMVHFPLTLADDQAWQVTIELADRALYKAKELGRAQWVGYVANQATPDSITLESLTELISSGAITEIQGKQQTV</sequence>
<feature type="transmembrane region" description="Helical" evidence="5">
    <location>
        <begin position="435"/>
        <end position="455"/>
    </location>
</feature>
<dbReference type="SUPFAM" id="SSF55073">
    <property type="entry name" value="Nucleotide cyclase"/>
    <property type="match status" value="1"/>
</dbReference>
<evidence type="ECO:0000256" key="1">
    <source>
        <dbReference type="ARBA" id="ARBA00001946"/>
    </source>
</evidence>
<evidence type="ECO:0000256" key="4">
    <source>
        <dbReference type="PROSITE-ProRule" id="PRU00339"/>
    </source>
</evidence>
<comment type="catalytic activity">
    <reaction evidence="3">
        <text>2 GTP = 3',3'-c-di-GMP + 2 diphosphate</text>
        <dbReference type="Rhea" id="RHEA:24898"/>
        <dbReference type="ChEBI" id="CHEBI:33019"/>
        <dbReference type="ChEBI" id="CHEBI:37565"/>
        <dbReference type="ChEBI" id="CHEBI:58805"/>
        <dbReference type="EC" id="2.7.7.65"/>
    </reaction>
</comment>
<feature type="repeat" description="TPR" evidence="4">
    <location>
        <begin position="268"/>
        <end position="301"/>
    </location>
</feature>
<dbReference type="SMART" id="SM00267">
    <property type="entry name" value="GGDEF"/>
    <property type="match status" value="1"/>
</dbReference>
<dbReference type="AlphaFoldDB" id="A0A1E8FFU7"/>
<evidence type="ECO:0000256" key="2">
    <source>
        <dbReference type="ARBA" id="ARBA00012528"/>
    </source>
</evidence>
<dbReference type="PANTHER" id="PTHR45138">
    <property type="entry name" value="REGULATORY COMPONENTS OF SENSORY TRANSDUCTION SYSTEM"/>
    <property type="match status" value="1"/>
</dbReference>
<dbReference type="EC" id="2.7.7.65" evidence="2"/>
<feature type="domain" description="GGDEF" evidence="6">
    <location>
        <begin position="518"/>
        <end position="654"/>
    </location>
</feature>
<gene>
    <name evidence="7" type="ORF">BFC17_14670</name>
</gene>
<reference evidence="7 8" key="1">
    <citation type="submission" date="2016-09" db="EMBL/GenBank/DDBJ databases">
        <title>Alteromonas lipolytica, a new species isolated from sea water.</title>
        <authorList>
            <person name="Wu Y.-H."/>
            <person name="Cheng H."/>
            <person name="Xu X.-W."/>
        </authorList>
    </citation>
    <scope>NUCLEOTIDE SEQUENCE [LARGE SCALE GENOMIC DNA]</scope>
    <source>
        <strain evidence="7 8">JW12</strain>
    </source>
</reference>
<protein>
    <recommendedName>
        <fullName evidence="2">diguanylate cyclase</fullName>
        <ecNumber evidence="2">2.7.7.65</ecNumber>
    </recommendedName>
</protein>
<dbReference type="NCBIfam" id="TIGR00254">
    <property type="entry name" value="GGDEF"/>
    <property type="match status" value="1"/>
</dbReference>
<dbReference type="InterPro" id="IPR029787">
    <property type="entry name" value="Nucleotide_cyclase"/>
</dbReference>